<organism evidence="3 4">
    <name type="scientific">Rehmannia glutinosa</name>
    <name type="common">Chinese foxglove</name>
    <dbReference type="NCBI Taxonomy" id="99300"/>
    <lineage>
        <taxon>Eukaryota</taxon>
        <taxon>Viridiplantae</taxon>
        <taxon>Streptophyta</taxon>
        <taxon>Embryophyta</taxon>
        <taxon>Tracheophyta</taxon>
        <taxon>Spermatophyta</taxon>
        <taxon>Magnoliopsida</taxon>
        <taxon>eudicotyledons</taxon>
        <taxon>Gunneridae</taxon>
        <taxon>Pentapetalae</taxon>
        <taxon>asterids</taxon>
        <taxon>lamiids</taxon>
        <taxon>Lamiales</taxon>
        <taxon>Orobanchaceae</taxon>
        <taxon>Rehmannieae</taxon>
        <taxon>Rehmannia</taxon>
    </lineage>
</organism>
<feature type="compositionally biased region" description="Polar residues" evidence="1">
    <location>
        <begin position="278"/>
        <end position="287"/>
    </location>
</feature>
<dbReference type="EMBL" id="JABTTQ020003306">
    <property type="protein sequence ID" value="KAK6118747.1"/>
    <property type="molecule type" value="Genomic_DNA"/>
</dbReference>
<keyword evidence="4" id="KW-1185">Reference proteome</keyword>
<evidence type="ECO:0000256" key="1">
    <source>
        <dbReference type="SAM" id="MobiDB-lite"/>
    </source>
</evidence>
<proteinExistence type="predicted"/>
<sequence>MPDSGRISPENSSSKPTSFAQVAGASNSNPLNLAFDAKKVLPVGTPIVKDGKKILKFSNLDTDRLDSAWNHTLIGKFSFAIPTPSSINKGFVALDLRGTFKWSFSTPSHIIMKFDLEEDYQKIWLGMIWSFGDCPMRVFKWTPEFNPREEVPIAPVWIRLPGLPIQFCDYHALYAMCKEVGNPLQVDSPTASNNRLSYARKIVFERVPSYCSFCKHIGHGVEECYMNGNKSKPPPPVHRPQGRHAPSKEDLRTPAHPMEDMGLQQAHLNVSILDTRPKSNPNSNQQGCMEVKRKSHKVTRFLPKSVIKGDIKSTHVYFNEVYDKAADGSSNLNALEMDNDSNLNNISNKFDGLANLEEDVIKGSDREGCGNNQESKSSPKKLELVTTNAQLDAIQFGKDFNSKIKKNEGFQRGQLDDRREREMKGVKLYSDEGSDGTYLGDDDLLANDLEYLKCGKRNLLSNYSRKFSKKLHGKDADFRRIHGSNQQHKSWADFSDDASQIEGETDDDFQLEDGEILGDSIC</sequence>
<dbReference type="InterPro" id="IPR040256">
    <property type="entry name" value="At4g02000-like"/>
</dbReference>
<comment type="caution">
    <text evidence="3">The sequence shown here is derived from an EMBL/GenBank/DDBJ whole genome shotgun (WGS) entry which is preliminary data.</text>
</comment>
<accession>A0ABR0U882</accession>
<feature type="domain" description="DUF4283" evidence="2">
    <location>
        <begin position="67"/>
        <end position="148"/>
    </location>
</feature>
<protein>
    <recommendedName>
        <fullName evidence="2">DUF4283 domain-containing protein</fullName>
    </recommendedName>
</protein>
<reference evidence="3 4" key="1">
    <citation type="journal article" date="2021" name="Comput. Struct. Biotechnol. J.">
        <title>De novo genome assembly of the potent medicinal plant Rehmannia glutinosa using nanopore technology.</title>
        <authorList>
            <person name="Ma L."/>
            <person name="Dong C."/>
            <person name="Song C."/>
            <person name="Wang X."/>
            <person name="Zheng X."/>
            <person name="Niu Y."/>
            <person name="Chen S."/>
            <person name="Feng W."/>
        </authorList>
    </citation>
    <scope>NUCLEOTIDE SEQUENCE [LARGE SCALE GENOMIC DNA]</scope>
    <source>
        <strain evidence="3">DH-2019</strain>
    </source>
</reference>
<dbReference type="PANTHER" id="PTHR31286:SF180">
    <property type="entry name" value="OS10G0362600 PROTEIN"/>
    <property type="match status" value="1"/>
</dbReference>
<name>A0ABR0U882_REHGL</name>
<dbReference type="InterPro" id="IPR025558">
    <property type="entry name" value="DUF4283"/>
</dbReference>
<feature type="region of interest" description="Disordered" evidence="1">
    <location>
        <begin position="1"/>
        <end position="22"/>
    </location>
</feature>
<feature type="compositionally biased region" description="Basic and acidic residues" evidence="1">
    <location>
        <begin position="246"/>
        <end position="255"/>
    </location>
</feature>
<evidence type="ECO:0000313" key="3">
    <source>
        <dbReference type="EMBL" id="KAK6118747.1"/>
    </source>
</evidence>
<evidence type="ECO:0000313" key="4">
    <source>
        <dbReference type="Proteomes" id="UP001318860"/>
    </source>
</evidence>
<feature type="region of interest" description="Disordered" evidence="1">
    <location>
        <begin position="230"/>
        <end position="255"/>
    </location>
</feature>
<dbReference type="Proteomes" id="UP001318860">
    <property type="component" value="Unassembled WGS sequence"/>
</dbReference>
<dbReference type="Pfam" id="PF14111">
    <property type="entry name" value="DUF4283"/>
    <property type="match status" value="1"/>
</dbReference>
<feature type="compositionally biased region" description="Polar residues" evidence="1">
    <location>
        <begin position="9"/>
        <end position="22"/>
    </location>
</feature>
<dbReference type="PANTHER" id="PTHR31286">
    <property type="entry name" value="GLYCINE-RICH CELL WALL STRUCTURAL PROTEIN 1.8-LIKE"/>
    <property type="match status" value="1"/>
</dbReference>
<feature type="region of interest" description="Disordered" evidence="1">
    <location>
        <begin position="274"/>
        <end position="294"/>
    </location>
</feature>
<evidence type="ECO:0000259" key="2">
    <source>
        <dbReference type="Pfam" id="PF14111"/>
    </source>
</evidence>
<gene>
    <name evidence="3" type="ORF">DH2020_047514</name>
</gene>